<dbReference type="Proteomes" id="UP000199705">
    <property type="component" value="Unassembled WGS sequence"/>
</dbReference>
<evidence type="ECO:0000259" key="1">
    <source>
        <dbReference type="Pfam" id="PF17293"/>
    </source>
</evidence>
<evidence type="ECO:0000313" key="2">
    <source>
        <dbReference type="EMBL" id="SDI75188.1"/>
    </source>
</evidence>
<dbReference type="AlphaFoldDB" id="A0A1G8N4U4"/>
<sequence length="116" mass="13430">MTKSFAILFQMKRTKALPNGNAPIYLWITVDSERVEIATKRNAPPDKRITAAQKVMGNTDDARSVNSHLKTIEQKAYEVYREMIERKIPITAQTFKDRMMALKRKYNKITEQIIAV</sequence>
<accession>A0A1G8N4U4</accession>
<gene>
    <name evidence="2" type="ORF">SAMN05192573_13114</name>
</gene>
<keyword evidence="3" id="KW-1185">Reference proteome</keyword>
<dbReference type="EMBL" id="FNCG01000031">
    <property type="protein sequence ID" value="SDI75188.1"/>
    <property type="molecule type" value="Genomic_DNA"/>
</dbReference>
<name>A0A1G8N4U4_9SPHI</name>
<organism evidence="2 3">
    <name type="scientific">Mucilaginibacter gossypii</name>
    <dbReference type="NCBI Taxonomy" id="551996"/>
    <lineage>
        <taxon>Bacteria</taxon>
        <taxon>Pseudomonadati</taxon>
        <taxon>Bacteroidota</taxon>
        <taxon>Sphingobacteriia</taxon>
        <taxon>Sphingobacteriales</taxon>
        <taxon>Sphingobacteriaceae</taxon>
        <taxon>Mucilaginibacter</taxon>
    </lineage>
</organism>
<dbReference type="InterPro" id="IPR035386">
    <property type="entry name" value="Arm-DNA-bind_5"/>
</dbReference>
<reference evidence="3" key="1">
    <citation type="submission" date="2016-10" db="EMBL/GenBank/DDBJ databases">
        <authorList>
            <person name="Varghese N."/>
            <person name="Submissions S."/>
        </authorList>
    </citation>
    <scope>NUCLEOTIDE SEQUENCE [LARGE SCALE GENOMIC DNA]</scope>
    <source>
        <strain evidence="3">Gh-67</strain>
    </source>
</reference>
<feature type="domain" description="Arm DNA-binding" evidence="1">
    <location>
        <begin position="13"/>
        <end position="96"/>
    </location>
</feature>
<protein>
    <submittedName>
        <fullName evidence="2">Phage integrase SAM-like domain-containing protein</fullName>
    </submittedName>
</protein>
<proteinExistence type="predicted"/>
<evidence type="ECO:0000313" key="3">
    <source>
        <dbReference type="Proteomes" id="UP000199705"/>
    </source>
</evidence>
<dbReference type="Pfam" id="PF17293">
    <property type="entry name" value="Arm-DNA-bind_5"/>
    <property type="match status" value="1"/>
</dbReference>
<dbReference type="STRING" id="551996.SAMN05192573_13114"/>